<keyword evidence="2" id="KW-0238">DNA-binding</keyword>
<dbReference type="RefSeq" id="WP_004835738.1">
    <property type="nucleotide sequence ID" value="NZ_AEXM01000035.1"/>
</dbReference>
<dbReference type="Pfam" id="PF01022">
    <property type="entry name" value="HTH_5"/>
    <property type="match status" value="1"/>
</dbReference>
<dbReference type="PRINTS" id="PR00778">
    <property type="entry name" value="HTHARSR"/>
</dbReference>
<keyword evidence="6" id="KW-1185">Reference proteome</keyword>
<accession>F0GXR0</accession>
<dbReference type="Gene3D" id="1.10.10.10">
    <property type="entry name" value="Winged helix-like DNA-binding domain superfamily/Winged helix DNA-binding domain"/>
    <property type="match status" value="1"/>
</dbReference>
<dbReference type="eggNOG" id="COG0640">
    <property type="taxonomic scope" value="Bacteria"/>
</dbReference>
<keyword evidence="3" id="KW-0804">Transcription</keyword>
<dbReference type="EMBL" id="AEXM01000035">
    <property type="protein sequence ID" value="EGC81377.1"/>
    <property type="molecule type" value="Genomic_DNA"/>
</dbReference>
<gene>
    <name evidence="5" type="ORF">HMPREF9290_0304</name>
</gene>
<sequence>MTHTYNFDIKENVLLINEAGLLIFAYTQWLSASNRAQIPFHESFAGRSYSENKMMSLVSDKLSYDESYRDFVMTVKRESFPHLESFFKNDNQDILTLARIYEANDPDYFPFLTRIFQNITVSSIEDFAYEDFKRLYNIFFYKLIGVDFSDKEFSDVDSYEDFIAKAENIDLLPLLAKTSFTDRETMELVRFFTNTKDLFDRLYPLIRTLCEVMEDNFDLISDLFREKTKDLENDSNKVIGELFDQVGVSDFFQKRKRPTEVYTLIFAPHSSMIQFYSYDIIESFVKIGMYFSLSKDERDSLKYHSQILKVLGDDTRIDILDLLKEDNYYAKELSDKLFITPATLSYHLNQLQICGFVGSYMVGRKTYYYLRKAGFDNVIDSLTNFAKDLKEENNERKS</sequence>
<name>F0GXR0_9FIRM</name>
<reference evidence="5 6" key="1">
    <citation type="submission" date="2011-01" db="EMBL/GenBank/DDBJ databases">
        <authorList>
            <person name="Durkin A.S."/>
            <person name="Madupu R."/>
            <person name="Torralba M."/>
            <person name="Gillis M."/>
            <person name="Methe B."/>
            <person name="Sutton G."/>
            <person name="Nelson K.E."/>
        </authorList>
    </citation>
    <scope>NUCLEOTIDE SEQUENCE [LARGE SCALE GENOMIC DNA]</scope>
    <source>
        <strain evidence="5 6">ACS-065-V-Col13</strain>
    </source>
</reference>
<protein>
    <submittedName>
        <fullName evidence="5">Transcriptional regulator, ArsR family</fullName>
    </submittedName>
</protein>
<keyword evidence="1" id="KW-0805">Transcription regulation</keyword>
<dbReference type="InterPro" id="IPR036390">
    <property type="entry name" value="WH_DNA-bd_sf"/>
</dbReference>
<dbReference type="SUPFAM" id="SSF46785">
    <property type="entry name" value="Winged helix' DNA-binding domain"/>
    <property type="match status" value="1"/>
</dbReference>
<dbReference type="AlphaFoldDB" id="F0GXR0"/>
<dbReference type="InterPro" id="IPR036388">
    <property type="entry name" value="WH-like_DNA-bd_sf"/>
</dbReference>
<dbReference type="InterPro" id="IPR001845">
    <property type="entry name" value="HTH_ArsR_DNA-bd_dom"/>
</dbReference>
<comment type="caution">
    <text evidence="5">The sequence shown here is derived from an EMBL/GenBank/DDBJ whole genome shotgun (WGS) entry which is preliminary data.</text>
</comment>
<dbReference type="CDD" id="cd00090">
    <property type="entry name" value="HTH_ARSR"/>
    <property type="match status" value="1"/>
</dbReference>
<evidence type="ECO:0000256" key="2">
    <source>
        <dbReference type="ARBA" id="ARBA00023125"/>
    </source>
</evidence>
<dbReference type="PROSITE" id="PS50987">
    <property type="entry name" value="HTH_ARSR_2"/>
    <property type="match status" value="1"/>
</dbReference>
<dbReference type="InterPro" id="IPR051081">
    <property type="entry name" value="HTH_MetalResp_TranReg"/>
</dbReference>
<dbReference type="GO" id="GO:0003677">
    <property type="term" value="F:DNA binding"/>
    <property type="evidence" value="ECO:0007669"/>
    <property type="project" value="UniProtKB-KW"/>
</dbReference>
<dbReference type="SMART" id="SM00418">
    <property type="entry name" value="HTH_ARSR"/>
    <property type="match status" value="1"/>
</dbReference>
<dbReference type="PANTHER" id="PTHR33154">
    <property type="entry name" value="TRANSCRIPTIONAL REGULATOR, ARSR FAMILY"/>
    <property type="match status" value="1"/>
</dbReference>
<dbReference type="InterPro" id="IPR011991">
    <property type="entry name" value="ArsR-like_HTH"/>
</dbReference>
<dbReference type="PATRIC" id="fig|879305.3.peg.1592"/>
<evidence type="ECO:0000256" key="3">
    <source>
        <dbReference type="ARBA" id="ARBA00023163"/>
    </source>
</evidence>
<organism evidence="5 6">
    <name type="scientific">Anaerococcus prevotii ACS-065-V-Col13</name>
    <dbReference type="NCBI Taxonomy" id="879305"/>
    <lineage>
        <taxon>Bacteria</taxon>
        <taxon>Bacillati</taxon>
        <taxon>Bacillota</taxon>
        <taxon>Tissierellia</taxon>
        <taxon>Tissierellales</taxon>
        <taxon>Peptoniphilaceae</taxon>
        <taxon>Anaerococcus</taxon>
    </lineage>
</organism>
<dbReference type="GO" id="GO:0003700">
    <property type="term" value="F:DNA-binding transcription factor activity"/>
    <property type="evidence" value="ECO:0007669"/>
    <property type="project" value="InterPro"/>
</dbReference>
<evidence type="ECO:0000313" key="5">
    <source>
        <dbReference type="EMBL" id="EGC81377.1"/>
    </source>
</evidence>
<dbReference type="Proteomes" id="UP000005286">
    <property type="component" value="Unassembled WGS sequence"/>
</dbReference>
<evidence type="ECO:0000256" key="1">
    <source>
        <dbReference type="ARBA" id="ARBA00023015"/>
    </source>
</evidence>
<dbReference type="PANTHER" id="PTHR33154:SF18">
    <property type="entry name" value="ARSENICAL RESISTANCE OPERON REPRESSOR"/>
    <property type="match status" value="1"/>
</dbReference>
<evidence type="ECO:0000259" key="4">
    <source>
        <dbReference type="PROSITE" id="PS50987"/>
    </source>
</evidence>
<evidence type="ECO:0000313" key="6">
    <source>
        <dbReference type="Proteomes" id="UP000005286"/>
    </source>
</evidence>
<proteinExistence type="predicted"/>
<feature type="domain" description="HTH arsR-type" evidence="4">
    <location>
        <begin position="296"/>
        <end position="390"/>
    </location>
</feature>
<dbReference type="STRING" id="879305.HMPREF9290_0304"/>